<dbReference type="EMBL" id="LLKB01000006">
    <property type="protein sequence ID" value="KQC84429.1"/>
    <property type="molecule type" value="Genomic_DNA"/>
</dbReference>
<dbReference type="InterPro" id="IPR013986">
    <property type="entry name" value="DExx_box_DNA_helicase_dom_sf"/>
</dbReference>
<evidence type="ECO:0000313" key="16">
    <source>
        <dbReference type="EMBL" id="KQC84429.1"/>
    </source>
</evidence>
<dbReference type="InterPro" id="IPR000212">
    <property type="entry name" value="DNA_helicase_UvrD/REP"/>
</dbReference>
<keyword evidence="6 13" id="KW-0067">ATP-binding</keyword>
<evidence type="ECO:0000256" key="9">
    <source>
        <dbReference type="ARBA" id="ARBA00034617"/>
    </source>
</evidence>
<organism evidence="16 17">
    <name type="scientific">Butyribacter intestini</name>
    <dbReference type="NCBI Taxonomy" id="1703332"/>
    <lineage>
        <taxon>Bacteria</taxon>
        <taxon>Bacillati</taxon>
        <taxon>Bacillota</taxon>
        <taxon>Clostridia</taxon>
        <taxon>Lachnospirales</taxon>
        <taxon>Lachnospiraceae</taxon>
        <taxon>Butyribacter</taxon>
    </lineage>
</organism>
<dbReference type="SUPFAM" id="SSF52540">
    <property type="entry name" value="P-loop containing nucleoside triphosphate hydrolases"/>
    <property type="match status" value="1"/>
</dbReference>
<evidence type="ECO:0000256" key="11">
    <source>
        <dbReference type="ARBA" id="ARBA00034900"/>
    </source>
</evidence>
<dbReference type="GO" id="GO:0003677">
    <property type="term" value="F:DNA binding"/>
    <property type="evidence" value="ECO:0007669"/>
    <property type="project" value="UniProtKB-KW"/>
</dbReference>
<evidence type="ECO:0000256" key="8">
    <source>
        <dbReference type="ARBA" id="ARBA00023235"/>
    </source>
</evidence>
<evidence type="ECO:0000256" key="6">
    <source>
        <dbReference type="ARBA" id="ARBA00022840"/>
    </source>
</evidence>
<comment type="catalytic activity">
    <reaction evidence="12">
        <text>ATP + H2O = ADP + phosphate + H(+)</text>
        <dbReference type="Rhea" id="RHEA:13065"/>
        <dbReference type="ChEBI" id="CHEBI:15377"/>
        <dbReference type="ChEBI" id="CHEBI:15378"/>
        <dbReference type="ChEBI" id="CHEBI:30616"/>
        <dbReference type="ChEBI" id="CHEBI:43474"/>
        <dbReference type="ChEBI" id="CHEBI:456216"/>
        <dbReference type="EC" id="5.6.2.4"/>
    </reaction>
</comment>
<dbReference type="InterPro" id="IPR014017">
    <property type="entry name" value="DNA_helicase_UvrD-like_C"/>
</dbReference>
<dbReference type="FunFam" id="1.10.486.10:FF:000003">
    <property type="entry name" value="ATP-dependent DNA helicase"/>
    <property type="match status" value="1"/>
</dbReference>
<dbReference type="InterPro" id="IPR014016">
    <property type="entry name" value="UvrD-like_ATP-bd"/>
</dbReference>
<keyword evidence="3 13" id="KW-0547">Nucleotide-binding</keyword>
<feature type="domain" description="UvrD-like helicase ATP-binding" evidence="14">
    <location>
        <begin position="5"/>
        <end position="292"/>
    </location>
</feature>
<gene>
    <name evidence="16" type="ORF">APZ18_14105</name>
</gene>
<dbReference type="GO" id="GO:0005829">
    <property type="term" value="C:cytosol"/>
    <property type="evidence" value="ECO:0007669"/>
    <property type="project" value="TreeGrafter"/>
</dbReference>
<dbReference type="PROSITE" id="PS51198">
    <property type="entry name" value="UVRD_HELICASE_ATP_BIND"/>
    <property type="match status" value="1"/>
</dbReference>
<reference evidence="16 17" key="1">
    <citation type="submission" date="2015-10" db="EMBL/GenBank/DDBJ databases">
        <title>Butyribacter intestini gen. nov., sp. nov., a butyric acid-producing bacterium of the family Lachnospiraceae isolated from the human faeces.</title>
        <authorList>
            <person name="Zou Y."/>
            <person name="Xue W."/>
            <person name="Luo G."/>
            <person name="Lv M."/>
        </authorList>
    </citation>
    <scope>NUCLEOTIDE SEQUENCE [LARGE SCALE GENOMIC DNA]</scope>
    <source>
        <strain evidence="16 17">TF01-11</strain>
    </source>
</reference>
<evidence type="ECO:0000259" key="15">
    <source>
        <dbReference type="PROSITE" id="PS51217"/>
    </source>
</evidence>
<comment type="similarity">
    <text evidence="1">Belongs to the helicase family. UvrD subfamily.</text>
</comment>
<dbReference type="GO" id="GO:0016787">
    <property type="term" value="F:hydrolase activity"/>
    <property type="evidence" value="ECO:0007669"/>
    <property type="project" value="UniProtKB-UniRule"/>
</dbReference>
<dbReference type="PANTHER" id="PTHR11070:SF2">
    <property type="entry name" value="ATP-DEPENDENT DNA HELICASE SRS2"/>
    <property type="match status" value="1"/>
</dbReference>
<proteinExistence type="inferred from homology"/>
<dbReference type="FunFam" id="1.10.10.160:FF:000001">
    <property type="entry name" value="ATP-dependent DNA helicase"/>
    <property type="match status" value="1"/>
</dbReference>
<dbReference type="CDD" id="cd17932">
    <property type="entry name" value="DEXQc_UvrD"/>
    <property type="match status" value="1"/>
</dbReference>
<dbReference type="GO" id="GO:0009314">
    <property type="term" value="P:response to radiation"/>
    <property type="evidence" value="ECO:0007669"/>
    <property type="project" value="UniProtKB-ARBA"/>
</dbReference>
<feature type="binding site" evidence="13">
    <location>
        <begin position="26"/>
        <end position="33"/>
    </location>
    <ligand>
        <name>ATP</name>
        <dbReference type="ChEBI" id="CHEBI:30616"/>
    </ligand>
</feature>
<evidence type="ECO:0000256" key="4">
    <source>
        <dbReference type="ARBA" id="ARBA00022801"/>
    </source>
</evidence>
<dbReference type="GO" id="GO:0033202">
    <property type="term" value="C:DNA helicase complex"/>
    <property type="evidence" value="ECO:0007669"/>
    <property type="project" value="TreeGrafter"/>
</dbReference>
<dbReference type="EC" id="5.6.2.4" evidence="10"/>
<name>A0AAW3JQH0_9FIRM</name>
<evidence type="ECO:0000256" key="12">
    <source>
        <dbReference type="ARBA" id="ARBA00048988"/>
    </source>
</evidence>
<evidence type="ECO:0000256" key="10">
    <source>
        <dbReference type="ARBA" id="ARBA00034808"/>
    </source>
</evidence>
<keyword evidence="17" id="KW-1185">Reference proteome</keyword>
<dbReference type="InterPro" id="IPR027417">
    <property type="entry name" value="P-loop_NTPase"/>
</dbReference>
<comment type="caution">
    <text evidence="16">The sequence shown here is derived from an EMBL/GenBank/DDBJ whole genome shotgun (WGS) entry which is preliminary data.</text>
</comment>
<feature type="domain" description="UvrD-like helicase C-terminal" evidence="15">
    <location>
        <begin position="293"/>
        <end position="571"/>
    </location>
</feature>
<evidence type="ECO:0000256" key="7">
    <source>
        <dbReference type="ARBA" id="ARBA00023125"/>
    </source>
</evidence>
<dbReference type="PANTHER" id="PTHR11070">
    <property type="entry name" value="UVRD / RECB / PCRA DNA HELICASE FAMILY MEMBER"/>
    <property type="match status" value="1"/>
</dbReference>
<evidence type="ECO:0000259" key="14">
    <source>
        <dbReference type="PROSITE" id="PS51198"/>
    </source>
</evidence>
<dbReference type="Pfam" id="PF21196">
    <property type="entry name" value="PcrA_UvrD_tudor"/>
    <property type="match status" value="1"/>
</dbReference>
<keyword evidence="4 13" id="KW-0378">Hydrolase</keyword>
<dbReference type="GO" id="GO:0005524">
    <property type="term" value="F:ATP binding"/>
    <property type="evidence" value="ECO:0007669"/>
    <property type="project" value="UniProtKB-UniRule"/>
</dbReference>
<dbReference type="Gene3D" id="1.10.486.10">
    <property type="entry name" value="PCRA, domain 4"/>
    <property type="match status" value="1"/>
</dbReference>
<evidence type="ECO:0000256" key="1">
    <source>
        <dbReference type="ARBA" id="ARBA00009922"/>
    </source>
</evidence>
<dbReference type="CDD" id="cd18807">
    <property type="entry name" value="SF1_C_UvrD"/>
    <property type="match status" value="1"/>
</dbReference>
<dbReference type="PROSITE" id="PS51217">
    <property type="entry name" value="UVRD_HELICASE_CTER"/>
    <property type="match status" value="1"/>
</dbReference>
<dbReference type="AlphaFoldDB" id="A0AAW3JQH0"/>
<dbReference type="Gene3D" id="1.10.10.160">
    <property type="match status" value="1"/>
</dbReference>
<dbReference type="RefSeq" id="WP_055946153.1">
    <property type="nucleotide sequence ID" value="NZ_JAQDCV010000003.1"/>
</dbReference>
<evidence type="ECO:0000256" key="3">
    <source>
        <dbReference type="ARBA" id="ARBA00022741"/>
    </source>
</evidence>
<accession>A0AAW3JQH0</accession>
<evidence type="ECO:0000256" key="5">
    <source>
        <dbReference type="ARBA" id="ARBA00022806"/>
    </source>
</evidence>
<evidence type="ECO:0000256" key="13">
    <source>
        <dbReference type="PROSITE-ProRule" id="PRU00560"/>
    </source>
</evidence>
<dbReference type="Proteomes" id="UP000050833">
    <property type="component" value="Unassembled WGS sequence"/>
</dbReference>
<keyword evidence="8" id="KW-0413">Isomerase</keyword>
<comment type="catalytic activity">
    <reaction evidence="9">
        <text>Couples ATP hydrolysis with the unwinding of duplex DNA by translocating in the 3'-5' direction.</text>
        <dbReference type="EC" id="5.6.2.4"/>
    </reaction>
</comment>
<dbReference type="Pfam" id="PF13361">
    <property type="entry name" value="UvrD_C"/>
    <property type="match status" value="1"/>
</dbReference>
<keyword evidence="7" id="KW-0238">DNA-binding</keyword>
<dbReference type="GO" id="GO:0043138">
    <property type="term" value="F:3'-5' DNA helicase activity"/>
    <property type="evidence" value="ECO:0007669"/>
    <property type="project" value="UniProtKB-EC"/>
</dbReference>
<evidence type="ECO:0000313" key="17">
    <source>
        <dbReference type="Proteomes" id="UP000050833"/>
    </source>
</evidence>
<keyword evidence="5 13" id="KW-0347">Helicase</keyword>
<evidence type="ECO:0000256" key="2">
    <source>
        <dbReference type="ARBA" id="ARBA00014807"/>
    </source>
</evidence>
<protein>
    <recommendedName>
        <fullName evidence="2">ATP-dependent DNA helicase PcrA</fullName>
        <ecNumber evidence="10">5.6.2.4</ecNumber>
    </recommendedName>
    <alternativeName>
        <fullName evidence="11">DNA 3'-5' helicase PcrA</fullName>
    </alternativeName>
</protein>
<sequence length="794" mass="90577">MNILEGLNPEQEKAVKHFQGPLLILAGAGSGKTRVLTHRIAFLINEYRVKPWNILALTFTNKAAGEMRERVQSLLAEQADDIWVSTFHSTCVRILRRNIEALGYSRSFTIYDGDDQKTLMREIIKFLNLDPKKYKERTFMNAISSAKDELVSPEEYEKMAMGDHQKELYARAYREYERRLHDANALDFDDLICKTVQLFKENPDILEYYQNRFKYIMVDEYQDTNTAQFRLIHLLASTKGDNGETLHNLCVVGDDDQSIYKFRGANIKNILNFENSYPETEVIKLEENYRSTQNILDAANAVIKNNQVRKDKALWTQHEKGDLIYLSQFDSDYDEASSIAAAIAAVTRSGQADYKDFAILYRTNAQSRIFEEKLVTNNIPYRIVGAVNFYQRKEIKDMLAYLRTIENGLDDISVKRIINVPKRGIGLTTIDRITSYAIEHETSFYGALQNCDYIDGVKRSTGKINSFVNLIESFKRHLEMDGYGLDDLIKEIIDETGYVKLLEEEDTEEAKGRIENIEELVNKIASYIESCDDEEPSLSGFLEEIALVADIDNVDESNDLVLLMTLHSAKGLEFPYVYLVGMEDGIFPGYMAVTGDDPEEMEEERRLCYVGITRAKKKLSLSCAKARFRNGEMQFYRPSRFIDEIPRYLIKQTGPAKQQTTQSAKKTSGSYSAADFLKMQPKMQQTPIYKKPDAAATTWNPLAEKKVKQKQHQASGIGLLDNPLIKKGFGNTKAATASSSTPDYKTGDRVSHIKFGEGVVKDMTEHSGDYMVTVEFNNQTTRKMMASFAKLKKK</sequence>
<dbReference type="Gene3D" id="3.40.50.300">
    <property type="entry name" value="P-loop containing nucleotide triphosphate hydrolases"/>
    <property type="match status" value="2"/>
</dbReference>
<dbReference type="GO" id="GO:0000725">
    <property type="term" value="P:recombinational repair"/>
    <property type="evidence" value="ECO:0007669"/>
    <property type="project" value="TreeGrafter"/>
</dbReference>
<dbReference type="Pfam" id="PF00580">
    <property type="entry name" value="UvrD-helicase"/>
    <property type="match status" value="1"/>
</dbReference>